<gene>
    <name evidence="1" type="ORF">EI293_21705</name>
</gene>
<dbReference type="RefSeq" id="WP_125440655.1">
    <property type="nucleotide sequence ID" value="NZ_RWIU01000012.1"/>
</dbReference>
<protein>
    <submittedName>
        <fullName evidence="1">Uncharacterized protein</fullName>
    </submittedName>
</protein>
<dbReference type="EMBL" id="RWIU01000012">
    <property type="protein sequence ID" value="RSK38437.1"/>
    <property type="molecule type" value="Genomic_DNA"/>
</dbReference>
<proteinExistence type="predicted"/>
<dbReference type="Proteomes" id="UP000270291">
    <property type="component" value="Unassembled WGS sequence"/>
</dbReference>
<organism evidence="1 2">
    <name type="scientific">Hymenobacter perfusus</name>
    <dbReference type="NCBI Taxonomy" id="1236770"/>
    <lineage>
        <taxon>Bacteria</taxon>
        <taxon>Pseudomonadati</taxon>
        <taxon>Bacteroidota</taxon>
        <taxon>Cytophagia</taxon>
        <taxon>Cytophagales</taxon>
        <taxon>Hymenobacteraceae</taxon>
        <taxon>Hymenobacter</taxon>
    </lineage>
</organism>
<evidence type="ECO:0000313" key="1">
    <source>
        <dbReference type="EMBL" id="RSK38437.1"/>
    </source>
</evidence>
<accession>A0A3R9MQU6</accession>
<dbReference type="AlphaFoldDB" id="A0A3R9MQU6"/>
<name>A0A3R9MQU6_9BACT</name>
<comment type="caution">
    <text evidence="1">The sequence shown here is derived from an EMBL/GenBank/DDBJ whole genome shotgun (WGS) entry which is preliminary data.</text>
</comment>
<evidence type="ECO:0000313" key="2">
    <source>
        <dbReference type="Proteomes" id="UP000270291"/>
    </source>
</evidence>
<reference evidence="1 2" key="1">
    <citation type="submission" date="2018-12" db="EMBL/GenBank/DDBJ databases">
        <authorList>
            <person name="Feng G."/>
            <person name="Zhu H."/>
        </authorList>
    </citation>
    <scope>NUCLEOTIDE SEQUENCE [LARGE SCALE GENOMIC DNA]</scope>
    <source>
        <strain evidence="1 2">LMG 26000</strain>
    </source>
</reference>
<keyword evidence="2" id="KW-1185">Reference proteome</keyword>
<sequence>MCEIAIKTSLHQGEYEIGIWGTRAEFANLTEPFTGLSRRVFLLKLLPEPYYPVPMQQVVVEPVVHSNGVVTVQIDGSDFTLSGDAQAFLKLTAFLESLSNLSTGEHWHLDWFDNEDLLAPATANMSFVFYIEG</sequence>
<dbReference type="OrthoDB" id="885540at2"/>